<protein>
    <submittedName>
        <fullName evidence="2">Uncharacterized protein</fullName>
    </submittedName>
</protein>
<organism evidence="2 3">
    <name type="scientific">Allomyces macrogynus (strain ATCC 38327)</name>
    <name type="common">Allomyces javanicus var. macrogynus</name>
    <dbReference type="NCBI Taxonomy" id="578462"/>
    <lineage>
        <taxon>Eukaryota</taxon>
        <taxon>Fungi</taxon>
        <taxon>Fungi incertae sedis</taxon>
        <taxon>Blastocladiomycota</taxon>
        <taxon>Blastocladiomycetes</taxon>
        <taxon>Blastocladiales</taxon>
        <taxon>Blastocladiaceae</taxon>
        <taxon>Allomyces</taxon>
    </lineage>
</organism>
<reference evidence="3" key="2">
    <citation type="submission" date="2009-11" db="EMBL/GenBank/DDBJ databases">
        <title>The Genome Sequence of Allomyces macrogynus strain ATCC 38327.</title>
        <authorList>
            <consortium name="The Broad Institute Genome Sequencing Platform"/>
            <person name="Russ C."/>
            <person name="Cuomo C."/>
            <person name="Shea T."/>
            <person name="Young S.K."/>
            <person name="Zeng Q."/>
            <person name="Koehrsen M."/>
            <person name="Haas B."/>
            <person name="Borodovsky M."/>
            <person name="Guigo R."/>
            <person name="Alvarado L."/>
            <person name="Berlin A."/>
            <person name="Borenstein D."/>
            <person name="Chen Z."/>
            <person name="Engels R."/>
            <person name="Freedman E."/>
            <person name="Gellesch M."/>
            <person name="Goldberg J."/>
            <person name="Griggs A."/>
            <person name="Gujja S."/>
            <person name="Heiman D."/>
            <person name="Hepburn T."/>
            <person name="Howarth C."/>
            <person name="Jen D."/>
            <person name="Larson L."/>
            <person name="Lewis B."/>
            <person name="Mehta T."/>
            <person name="Park D."/>
            <person name="Pearson M."/>
            <person name="Roberts A."/>
            <person name="Saif S."/>
            <person name="Shenoy N."/>
            <person name="Sisk P."/>
            <person name="Stolte C."/>
            <person name="Sykes S."/>
            <person name="Walk T."/>
            <person name="White J."/>
            <person name="Yandava C."/>
            <person name="Burger G."/>
            <person name="Gray M.W."/>
            <person name="Holland P.W.H."/>
            <person name="King N."/>
            <person name="Lang F.B.F."/>
            <person name="Roger A.J."/>
            <person name="Ruiz-Trillo I."/>
            <person name="Lander E."/>
            <person name="Nusbaum C."/>
        </authorList>
    </citation>
    <scope>NUCLEOTIDE SEQUENCE [LARGE SCALE GENOMIC DNA]</scope>
    <source>
        <strain evidence="3">ATCC 38327</strain>
    </source>
</reference>
<evidence type="ECO:0000313" key="2">
    <source>
        <dbReference type="EMBL" id="KNE67003.1"/>
    </source>
</evidence>
<name>A0A0L0SWT6_ALLM3</name>
<keyword evidence="3" id="KW-1185">Reference proteome</keyword>
<accession>A0A0L0SWT6</accession>
<gene>
    <name evidence="2" type="ORF">AMAG_11470</name>
</gene>
<reference evidence="2 3" key="1">
    <citation type="submission" date="2009-11" db="EMBL/GenBank/DDBJ databases">
        <title>Annotation of Allomyces macrogynus ATCC 38327.</title>
        <authorList>
            <consortium name="The Broad Institute Genome Sequencing Platform"/>
            <person name="Russ C."/>
            <person name="Cuomo C."/>
            <person name="Burger G."/>
            <person name="Gray M.W."/>
            <person name="Holland P.W.H."/>
            <person name="King N."/>
            <person name="Lang F.B.F."/>
            <person name="Roger A.J."/>
            <person name="Ruiz-Trillo I."/>
            <person name="Young S.K."/>
            <person name="Zeng Q."/>
            <person name="Gargeya S."/>
            <person name="Fitzgerald M."/>
            <person name="Haas B."/>
            <person name="Abouelleil A."/>
            <person name="Alvarado L."/>
            <person name="Arachchi H.M."/>
            <person name="Berlin A."/>
            <person name="Chapman S.B."/>
            <person name="Gearin G."/>
            <person name="Goldberg J."/>
            <person name="Griggs A."/>
            <person name="Gujja S."/>
            <person name="Hansen M."/>
            <person name="Heiman D."/>
            <person name="Howarth C."/>
            <person name="Larimer J."/>
            <person name="Lui A."/>
            <person name="MacDonald P.J.P."/>
            <person name="McCowen C."/>
            <person name="Montmayeur A."/>
            <person name="Murphy C."/>
            <person name="Neiman D."/>
            <person name="Pearson M."/>
            <person name="Priest M."/>
            <person name="Roberts A."/>
            <person name="Saif S."/>
            <person name="Shea T."/>
            <person name="Sisk P."/>
            <person name="Stolte C."/>
            <person name="Sykes S."/>
            <person name="Wortman J."/>
            <person name="Nusbaum C."/>
            <person name="Birren B."/>
        </authorList>
    </citation>
    <scope>NUCLEOTIDE SEQUENCE [LARGE SCALE GENOMIC DNA]</scope>
    <source>
        <strain evidence="2 3">ATCC 38327</strain>
    </source>
</reference>
<feature type="region of interest" description="Disordered" evidence="1">
    <location>
        <begin position="68"/>
        <end position="90"/>
    </location>
</feature>
<evidence type="ECO:0000256" key="1">
    <source>
        <dbReference type="SAM" id="MobiDB-lite"/>
    </source>
</evidence>
<sequence length="141" mass="15418">MTTCKPSATRTSISSGGSTSKWTWLSGRLVRGDAGWICVRDHCTISLAAFSLTTRVQKVSDDMNKLKLRGSIGPVPETKDHEHTPTSASGIPAPVIAMRAVFHKRHPSLEALVDDLRLQVRDLTKDNSLLKSEVQHSKATQ</sequence>
<dbReference type="VEuPathDB" id="FungiDB:AMAG_11470"/>
<proteinExistence type="predicted"/>
<dbReference type="EMBL" id="GG745351">
    <property type="protein sequence ID" value="KNE67003.1"/>
    <property type="molecule type" value="Genomic_DNA"/>
</dbReference>
<dbReference type="OrthoDB" id="2156250at2759"/>
<evidence type="ECO:0000313" key="3">
    <source>
        <dbReference type="Proteomes" id="UP000054350"/>
    </source>
</evidence>
<dbReference type="Proteomes" id="UP000054350">
    <property type="component" value="Unassembled WGS sequence"/>
</dbReference>
<dbReference type="AlphaFoldDB" id="A0A0L0SWT6"/>